<protein>
    <recommendedName>
        <fullName evidence="3">DUF1735 domain-containing protein</fullName>
    </recommendedName>
</protein>
<sequence length="159" mass="17736">MKAIAKQITTWLMIIFIFTSCGRDEFKPYDTPFIRIMKKELNSVTVSEAGNLIDEYLICLSSAPLSTPLEVTYSIEVGDGLTAGVDYEFLTPGNKVVFPTGVYDMPIRVRWIANPIDITKNNTMTITLVSTNNPDVVIGMPGPDHFQRQMVITKVKAND</sequence>
<gene>
    <name evidence="1" type="ORF">Cop2CBH44_09400</name>
</gene>
<dbReference type="AlphaFoldDB" id="A0A7G1HYK6"/>
<dbReference type="PROSITE" id="PS51257">
    <property type="entry name" value="PROKAR_LIPOPROTEIN"/>
    <property type="match status" value="1"/>
</dbReference>
<organism evidence="1 2">
    <name type="scientific">Coprobacter secundus subsp. similis</name>
    <dbReference type="NCBI Taxonomy" id="2751153"/>
    <lineage>
        <taxon>Bacteria</taxon>
        <taxon>Pseudomonadati</taxon>
        <taxon>Bacteroidota</taxon>
        <taxon>Bacteroidia</taxon>
        <taxon>Bacteroidales</taxon>
        <taxon>Barnesiellaceae</taxon>
        <taxon>Coprobacter</taxon>
    </lineage>
</organism>
<evidence type="ECO:0000313" key="2">
    <source>
        <dbReference type="Proteomes" id="UP000594042"/>
    </source>
</evidence>
<name>A0A7G1HYK6_9BACT</name>
<keyword evidence="2" id="KW-1185">Reference proteome</keyword>
<dbReference type="SUPFAM" id="SSF141072">
    <property type="entry name" value="CalX-like"/>
    <property type="match status" value="1"/>
</dbReference>
<evidence type="ECO:0008006" key="3">
    <source>
        <dbReference type="Google" id="ProtNLM"/>
    </source>
</evidence>
<dbReference type="EMBL" id="AP023322">
    <property type="protein sequence ID" value="BCI62587.1"/>
    <property type="molecule type" value="Genomic_DNA"/>
</dbReference>
<proteinExistence type="predicted"/>
<dbReference type="RefSeq" id="WP_021929311.1">
    <property type="nucleotide sequence ID" value="NZ_AP023322.1"/>
</dbReference>
<dbReference type="InterPro" id="IPR038081">
    <property type="entry name" value="CalX-like_sf"/>
</dbReference>
<dbReference type="KEGG" id="copr:Cop2CBH44_09400"/>
<reference evidence="2" key="1">
    <citation type="submission" date="2020-07" db="EMBL/GenBank/DDBJ databases">
        <title>Complete genome sequencing of Coprobacter sp. strain 2CBH44.</title>
        <authorList>
            <person name="Sakamoto M."/>
            <person name="Murakami T."/>
            <person name="Mori H."/>
        </authorList>
    </citation>
    <scope>NUCLEOTIDE SEQUENCE [LARGE SCALE GENOMIC DNA]</scope>
    <source>
        <strain evidence="2">2CBH44</strain>
    </source>
</reference>
<evidence type="ECO:0000313" key="1">
    <source>
        <dbReference type="EMBL" id="BCI62587.1"/>
    </source>
</evidence>
<accession>A0A7G1HYK6</accession>
<dbReference type="Proteomes" id="UP000594042">
    <property type="component" value="Chromosome"/>
</dbReference>